<feature type="non-terminal residue" evidence="1">
    <location>
        <position position="49"/>
    </location>
</feature>
<dbReference type="EMBL" id="CADCTC010000026">
    <property type="protein sequence ID" value="CAA9219562.1"/>
    <property type="molecule type" value="Genomic_DNA"/>
</dbReference>
<proteinExistence type="predicted"/>
<reference evidence="1" key="1">
    <citation type="submission" date="2020-02" db="EMBL/GenBank/DDBJ databases">
        <authorList>
            <person name="Meier V. D."/>
        </authorList>
    </citation>
    <scope>NUCLEOTIDE SEQUENCE</scope>
    <source>
        <strain evidence="1">AVDCRST_MAG77</strain>
    </source>
</reference>
<protein>
    <submittedName>
        <fullName evidence="1">Uncharacterized protein</fullName>
    </submittedName>
</protein>
<accession>A0A6J4HCU6</accession>
<evidence type="ECO:0000313" key="1">
    <source>
        <dbReference type="EMBL" id="CAA9219562.1"/>
    </source>
</evidence>
<name>A0A6J4HCU6_9CHLR</name>
<dbReference type="AlphaFoldDB" id="A0A6J4HCU6"/>
<gene>
    <name evidence="1" type="ORF">AVDCRST_MAG77-400</name>
</gene>
<feature type="non-terminal residue" evidence="1">
    <location>
        <position position="1"/>
    </location>
</feature>
<organism evidence="1">
    <name type="scientific">uncultured Chloroflexota bacterium</name>
    <dbReference type="NCBI Taxonomy" id="166587"/>
    <lineage>
        <taxon>Bacteria</taxon>
        <taxon>Bacillati</taxon>
        <taxon>Chloroflexota</taxon>
        <taxon>environmental samples</taxon>
    </lineage>
</organism>
<sequence>EHCWADTRQGCPAALRATRAPRCPRRRAPLAAHRRGRPRRLVRPIQPRV</sequence>